<comment type="subcellular location">
    <subcellularLocation>
        <location evidence="1">Nucleus</location>
        <location evidence="1">Nucleolus</location>
    </subcellularLocation>
</comment>
<evidence type="ECO:0000256" key="1">
    <source>
        <dbReference type="ARBA" id="ARBA00004604"/>
    </source>
</evidence>
<dbReference type="OrthoDB" id="1932641at2759"/>
<dbReference type="InterPro" id="IPR041174">
    <property type="entry name" value="KRR1-like_KH1"/>
</dbReference>
<evidence type="ECO:0000256" key="3">
    <source>
        <dbReference type="ARBA" id="ARBA00016042"/>
    </source>
</evidence>
<dbReference type="SUPFAM" id="SSF54791">
    <property type="entry name" value="Eukaryotic type KH-domain (KH-domain type I)"/>
    <property type="match status" value="1"/>
</dbReference>
<dbReference type="InterPro" id="IPR055211">
    <property type="entry name" value="KH_PNO1_2nd"/>
</dbReference>
<dbReference type="PANTHER" id="PTHR12826:SF13">
    <property type="entry name" value="RNA-BINDING PROTEIN PNO1"/>
    <property type="match status" value="1"/>
</dbReference>
<dbReference type="Pfam" id="PF22891">
    <property type="entry name" value="KH_PNO1_2nd"/>
    <property type="match status" value="1"/>
</dbReference>
<keyword evidence="4" id="KW-0694">RNA-binding</keyword>
<dbReference type="Pfam" id="PF17903">
    <property type="entry name" value="KH_KRR1_1st"/>
    <property type="match status" value="1"/>
</dbReference>
<dbReference type="Gene3D" id="3.30.1370.10">
    <property type="entry name" value="K Homology domain, type 1"/>
    <property type="match status" value="2"/>
</dbReference>
<dbReference type="InterPro" id="IPR036612">
    <property type="entry name" value="KH_dom_type_1_sf"/>
</dbReference>
<comment type="similarity">
    <text evidence="2">Belongs to the PNO1 family.</text>
</comment>
<evidence type="ECO:0000256" key="7">
    <source>
        <dbReference type="SAM" id="MobiDB-lite"/>
    </source>
</evidence>
<dbReference type="FunFam" id="3.30.1370.10:FF:000009">
    <property type="entry name" value="RNA-binding protein PNO1"/>
    <property type="match status" value="1"/>
</dbReference>
<feature type="region of interest" description="Disordered" evidence="7">
    <location>
        <begin position="1"/>
        <end position="21"/>
    </location>
</feature>
<feature type="domain" description="KRR1 small subunit processome component first KH" evidence="8">
    <location>
        <begin position="36"/>
        <end position="110"/>
    </location>
</feature>
<proteinExistence type="inferred from homology"/>
<dbReference type="EMBL" id="JANBPT010000102">
    <property type="protein sequence ID" value="KAJ1927782.1"/>
    <property type="molecule type" value="Genomic_DNA"/>
</dbReference>
<dbReference type="Proteomes" id="UP001150569">
    <property type="component" value="Unassembled WGS sequence"/>
</dbReference>
<dbReference type="GO" id="GO:0003723">
    <property type="term" value="F:RNA binding"/>
    <property type="evidence" value="ECO:0007669"/>
    <property type="project" value="UniProtKB-KW"/>
</dbReference>
<feature type="domain" description="PNO1 second type I KH" evidence="9">
    <location>
        <begin position="121"/>
        <end position="203"/>
    </location>
</feature>
<dbReference type="AlphaFoldDB" id="A0A9W8E0T3"/>
<evidence type="ECO:0000256" key="4">
    <source>
        <dbReference type="ARBA" id="ARBA00022884"/>
    </source>
</evidence>
<evidence type="ECO:0000259" key="8">
    <source>
        <dbReference type="Pfam" id="PF17903"/>
    </source>
</evidence>
<protein>
    <recommendedName>
        <fullName evidence="3">Pre-rRNA-processing protein PNO1</fullName>
    </recommendedName>
    <alternativeName>
        <fullName evidence="6">Pre-rRNA-processing protein pno1</fullName>
    </alternativeName>
</protein>
<dbReference type="CDD" id="cd22391">
    <property type="entry name" value="KH-I_PNO1_rpt1"/>
    <property type="match status" value="1"/>
</dbReference>
<evidence type="ECO:0000259" key="9">
    <source>
        <dbReference type="Pfam" id="PF22891"/>
    </source>
</evidence>
<reference evidence="10" key="1">
    <citation type="submission" date="2022-07" db="EMBL/GenBank/DDBJ databases">
        <title>Phylogenomic reconstructions and comparative analyses of Kickxellomycotina fungi.</title>
        <authorList>
            <person name="Reynolds N.K."/>
            <person name="Stajich J.E."/>
            <person name="Barry K."/>
            <person name="Grigoriev I.V."/>
            <person name="Crous P."/>
            <person name="Smith M.E."/>
        </authorList>
    </citation>
    <scope>NUCLEOTIDE SEQUENCE</scope>
    <source>
        <strain evidence="10">RSA 861</strain>
    </source>
</reference>
<evidence type="ECO:0000313" key="11">
    <source>
        <dbReference type="Proteomes" id="UP001150569"/>
    </source>
</evidence>
<accession>A0A9W8E0T3</accession>
<dbReference type="InterPro" id="IPR055212">
    <property type="entry name" value="KH-I_PNO1_first"/>
</dbReference>
<evidence type="ECO:0000256" key="5">
    <source>
        <dbReference type="ARBA" id="ARBA00023242"/>
    </source>
</evidence>
<evidence type="ECO:0000256" key="6">
    <source>
        <dbReference type="ARBA" id="ARBA00071744"/>
    </source>
</evidence>
<dbReference type="CDD" id="cd22392">
    <property type="entry name" value="KH-I_PNO1_rpt2"/>
    <property type="match status" value="1"/>
</dbReference>
<gene>
    <name evidence="10" type="primary">PNO1_2</name>
    <name evidence="10" type="ORF">IWQ60_002641</name>
</gene>
<dbReference type="PANTHER" id="PTHR12826">
    <property type="entry name" value="RIBONUCLEASE Y"/>
    <property type="match status" value="1"/>
</dbReference>
<dbReference type="GO" id="GO:0005730">
    <property type="term" value="C:nucleolus"/>
    <property type="evidence" value="ECO:0007669"/>
    <property type="project" value="UniProtKB-SubCell"/>
</dbReference>
<dbReference type="GO" id="GO:0042254">
    <property type="term" value="P:ribosome biogenesis"/>
    <property type="evidence" value="ECO:0007669"/>
    <property type="project" value="UniProtKB-ARBA"/>
</dbReference>
<evidence type="ECO:0000256" key="2">
    <source>
        <dbReference type="ARBA" id="ARBA00007515"/>
    </source>
</evidence>
<evidence type="ECO:0000313" key="10">
    <source>
        <dbReference type="EMBL" id="KAJ1927782.1"/>
    </source>
</evidence>
<organism evidence="10 11">
    <name type="scientific">Tieghemiomyces parasiticus</name>
    <dbReference type="NCBI Taxonomy" id="78921"/>
    <lineage>
        <taxon>Eukaryota</taxon>
        <taxon>Fungi</taxon>
        <taxon>Fungi incertae sedis</taxon>
        <taxon>Zoopagomycota</taxon>
        <taxon>Kickxellomycotina</taxon>
        <taxon>Dimargaritomycetes</taxon>
        <taxon>Dimargaritales</taxon>
        <taxon>Dimargaritaceae</taxon>
        <taxon>Tieghemiomyces</taxon>
    </lineage>
</organism>
<keyword evidence="5" id="KW-0539">Nucleus</keyword>
<sequence length="210" mass="23797">MTMEIYSETPGAEQAPRPSKVTQLDGQGRVLEYRKIIIPKHRMGPLKRDWLKVYTPIVTHLKLDIRVNFREKLVEVRTNQETEDTGAIQKAADFIRAFTLGFDLDDAVALMRLDDLYIDCFEIKDVKTLRGDHLARAVGRIAGREGKVKFTIENCTKTRIVLADSKISIMGSFANIKVARDAIVSLIMGSPPGKVYANLRTISTRMKERF</sequence>
<name>A0A9W8E0T3_9FUNG</name>
<keyword evidence="11" id="KW-1185">Reference proteome</keyword>
<comment type="caution">
    <text evidence="10">The sequence shown here is derived from an EMBL/GenBank/DDBJ whole genome shotgun (WGS) entry which is preliminary data.</text>
</comment>